<organism evidence="2">
    <name type="scientific">Tanacetum cinerariifolium</name>
    <name type="common">Dalmatian daisy</name>
    <name type="synonym">Chrysanthemum cinerariifolium</name>
    <dbReference type="NCBI Taxonomy" id="118510"/>
    <lineage>
        <taxon>Eukaryota</taxon>
        <taxon>Viridiplantae</taxon>
        <taxon>Streptophyta</taxon>
        <taxon>Embryophyta</taxon>
        <taxon>Tracheophyta</taxon>
        <taxon>Spermatophyta</taxon>
        <taxon>Magnoliopsida</taxon>
        <taxon>eudicotyledons</taxon>
        <taxon>Gunneridae</taxon>
        <taxon>Pentapetalae</taxon>
        <taxon>asterids</taxon>
        <taxon>campanulids</taxon>
        <taxon>Asterales</taxon>
        <taxon>Asteraceae</taxon>
        <taxon>Asteroideae</taxon>
        <taxon>Anthemideae</taxon>
        <taxon>Anthemidinae</taxon>
        <taxon>Tanacetum</taxon>
    </lineage>
</organism>
<sequence length="71" mass="7786">GPTDGRKALETDLTQLKDTITALRIHNDGYKVTNAIQKIEIAKLKAKDVANKSSGTTTPTTQKYLLRECTP</sequence>
<feature type="region of interest" description="Disordered" evidence="1">
    <location>
        <begin position="49"/>
        <end position="71"/>
    </location>
</feature>
<dbReference type="AlphaFoldDB" id="A0A699UCQ5"/>
<protein>
    <submittedName>
        <fullName evidence="2">Uncharacterized protein</fullName>
    </submittedName>
</protein>
<name>A0A699UCQ5_TANCI</name>
<evidence type="ECO:0000313" key="2">
    <source>
        <dbReference type="EMBL" id="GFD19783.1"/>
    </source>
</evidence>
<feature type="non-terminal residue" evidence="2">
    <location>
        <position position="1"/>
    </location>
</feature>
<comment type="caution">
    <text evidence="2">The sequence shown here is derived from an EMBL/GenBank/DDBJ whole genome shotgun (WGS) entry which is preliminary data.</text>
</comment>
<proteinExistence type="predicted"/>
<evidence type="ECO:0000256" key="1">
    <source>
        <dbReference type="SAM" id="MobiDB-lite"/>
    </source>
</evidence>
<feature type="compositionally biased region" description="Polar residues" evidence="1">
    <location>
        <begin position="51"/>
        <end position="63"/>
    </location>
</feature>
<reference evidence="2" key="1">
    <citation type="journal article" date="2019" name="Sci. Rep.">
        <title>Draft genome of Tanacetum cinerariifolium, the natural source of mosquito coil.</title>
        <authorList>
            <person name="Yamashiro T."/>
            <person name="Shiraishi A."/>
            <person name="Satake H."/>
            <person name="Nakayama K."/>
        </authorList>
    </citation>
    <scope>NUCLEOTIDE SEQUENCE</scope>
</reference>
<dbReference type="EMBL" id="BKCJ011317227">
    <property type="protein sequence ID" value="GFD19783.1"/>
    <property type="molecule type" value="Genomic_DNA"/>
</dbReference>
<gene>
    <name evidence="2" type="ORF">Tci_891752</name>
</gene>
<accession>A0A699UCQ5</accession>